<dbReference type="RefSeq" id="WP_208312092.1">
    <property type="nucleotide sequence ID" value="NZ_JAELYA010000001.1"/>
</dbReference>
<dbReference type="InterPro" id="IPR029058">
    <property type="entry name" value="AB_hydrolase_fold"/>
</dbReference>
<dbReference type="Proteomes" id="UP000669060">
    <property type="component" value="Unassembled WGS sequence"/>
</dbReference>
<sequence length="274" mass="30399">MSYITTRDGTELYYKDWGSGQPIVFSHGWPLCSDSWESQMLFLANHGFRCIAHDRRGHGRSSQPWNGNEMDTYADDLAELVEALDLKDAILFGFSTGGGEVSRYIGRHGTRRVAKAGLISAVPPLMLLTEKNPKGLPIMVFDDIRAGSIADRSQLYRDIASGPFFGYNRPGARPSQGIIDSFWMQGMMAGHKNAYDCIKAFSETDFTEDLKKFDVPTLVLHGDDDQIVPIQAAAQESAKLIPNARLLVYRGAPHGLTDTHKDKLNGDLLEFVKS</sequence>
<dbReference type="InterPro" id="IPR000639">
    <property type="entry name" value="Epox_hydrolase-like"/>
</dbReference>
<dbReference type="Gene3D" id="3.40.50.1820">
    <property type="entry name" value="alpha/beta hydrolase"/>
    <property type="match status" value="1"/>
</dbReference>
<evidence type="ECO:0000256" key="1">
    <source>
        <dbReference type="ARBA" id="ARBA00038128"/>
    </source>
</evidence>
<organism evidence="3 4">
    <name type="scientific">Pseudomonas schmalbachii</name>
    <dbReference type="NCBI Taxonomy" id="2816993"/>
    <lineage>
        <taxon>Bacteria</taxon>
        <taxon>Pseudomonadati</taxon>
        <taxon>Pseudomonadota</taxon>
        <taxon>Gammaproteobacteria</taxon>
        <taxon>Pseudomonadales</taxon>
        <taxon>Pseudomonadaceae</taxon>
        <taxon>Pseudomonas</taxon>
    </lineage>
</organism>
<dbReference type="PANTHER" id="PTHR43433">
    <property type="entry name" value="HYDROLASE, ALPHA/BETA FOLD FAMILY PROTEIN"/>
    <property type="match status" value="1"/>
</dbReference>
<dbReference type="PRINTS" id="PR00111">
    <property type="entry name" value="ABHYDROLASE"/>
</dbReference>
<evidence type="ECO:0000313" key="3">
    <source>
        <dbReference type="EMBL" id="MBO3274303.1"/>
    </source>
</evidence>
<dbReference type="EMBL" id="JAELYA010000001">
    <property type="protein sequence ID" value="MBO3274303.1"/>
    <property type="molecule type" value="Genomic_DNA"/>
</dbReference>
<keyword evidence="4" id="KW-1185">Reference proteome</keyword>
<dbReference type="InterPro" id="IPR000073">
    <property type="entry name" value="AB_hydrolase_1"/>
</dbReference>
<gene>
    <name evidence="3" type="ORF">JFY56_03610</name>
</gene>
<reference evidence="3 4" key="1">
    <citation type="submission" date="2020-12" db="EMBL/GenBank/DDBJ databases">
        <title>Pseudomonas schmalbachii sp. nov. isolated from millipede gut.</title>
        <authorList>
            <person name="Shelomi M."/>
        </authorList>
    </citation>
    <scope>NUCLEOTIDE SEQUENCE [LARGE SCALE GENOMIC DNA]</scope>
    <source>
        <strain evidence="3 4">Milli4</strain>
    </source>
</reference>
<keyword evidence="3" id="KW-0378">Hydrolase</keyword>
<accession>A0ABS3TME8</accession>
<evidence type="ECO:0000313" key="4">
    <source>
        <dbReference type="Proteomes" id="UP000669060"/>
    </source>
</evidence>
<name>A0ABS3TME8_9PSED</name>
<proteinExistence type="inferred from homology"/>
<evidence type="ECO:0000259" key="2">
    <source>
        <dbReference type="Pfam" id="PF00561"/>
    </source>
</evidence>
<comment type="caution">
    <text evidence="3">The sequence shown here is derived from an EMBL/GenBank/DDBJ whole genome shotgun (WGS) entry which is preliminary data.</text>
</comment>
<dbReference type="InterPro" id="IPR050471">
    <property type="entry name" value="AB_hydrolase"/>
</dbReference>
<feature type="domain" description="AB hydrolase-1" evidence="2">
    <location>
        <begin position="22"/>
        <end position="256"/>
    </location>
</feature>
<dbReference type="PANTHER" id="PTHR43433:SF3">
    <property type="entry name" value="NON-HEME CHLOROPEROXIDASE"/>
    <property type="match status" value="1"/>
</dbReference>
<protein>
    <submittedName>
        <fullName evidence="3">Alpha/beta hydrolase</fullName>
    </submittedName>
</protein>
<dbReference type="GO" id="GO:0016787">
    <property type="term" value="F:hydrolase activity"/>
    <property type="evidence" value="ECO:0007669"/>
    <property type="project" value="UniProtKB-KW"/>
</dbReference>
<dbReference type="PRINTS" id="PR00412">
    <property type="entry name" value="EPOXHYDRLASE"/>
</dbReference>
<dbReference type="SUPFAM" id="SSF53474">
    <property type="entry name" value="alpha/beta-Hydrolases"/>
    <property type="match status" value="1"/>
</dbReference>
<comment type="similarity">
    <text evidence="1">Belongs to the AB hydrolase superfamily. Bacterial non-heme haloperoxidase / perhydrolase family.</text>
</comment>
<dbReference type="Pfam" id="PF00561">
    <property type="entry name" value="Abhydrolase_1"/>
    <property type="match status" value="1"/>
</dbReference>